<dbReference type="PATRIC" id="fig|243090.15.peg.1434"/>
<dbReference type="PANTHER" id="PTHR10963">
    <property type="entry name" value="GLYCOSYL HYDROLASE-RELATED"/>
    <property type="match status" value="1"/>
</dbReference>
<dbReference type="CDD" id="cd02178">
    <property type="entry name" value="GH16_beta_agarase"/>
    <property type="match status" value="1"/>
</dbReference>
<dbReference type="InterPro" id="IPR013320">
    <property type="entry name" value="ConA-like_dom_sf"/>
</dbReference>
<evidence type="ECO:0000256" key="1">
    <source>
        <dbReference type="ARBA" id="ARBA00006865"/>
    </source>
</evidence>
<dbReference type="GO" id="GO:0033916">
    <property type="term" value="F:beta-agarase activity"/>
    <property type="evidence" value="ECO:0007669"/>
    <property type="project" value="InterPro"/>
</dbReference>
<dbReference type="EMBL" id="BX294138">
    <property type="protein sequence ID" value="CAD73010.1"/>
    <property type="molecule type" value="Genomic_DNA"/>
</dbReference>
<dbReference type="Gene3D" id="2.60.120.200">
    <property type="match status" value="1"/>
</dbReference>
<evidence type="ECO:0000256" key="5">
    <source>
        <dbReference type="SAM" id="SignalP"/>
    </source>
</evidence>
<feature type="domain" description="GH16" evidence="6">
    <location>
        <begin position="24"/>
        <end position="290"/>
    </location>
</feature>
<dbReference type="eggNOG" id="COG2273">
    <property type="taxonomic scope" value="Bacteria"/>
</dbReference>
<dbReference type="InParanoid" id="Q7UUR7"/>
<dbReference type="KEGG" id="rba:RB3123"/>
<evidence type="ECO:0000256" key="3">
    <source>
        <dbReference type="ARBA" id="ARBA00022801"/>
    </source>
</evidence>
<dbReference type="InterPro" id="IPR000757">
    <property type="entry name" value="Beta-glucanase-like"/>
</dbReference>
<evidence type="ECO:0000256" key="2">
    <source>
        <dbReference type="ARBA" id="ARBA00022729"/>
    </source>
</evidence>
<evidence type="ECO:0000259" key="6">
    <source>
        <dbReference type="PROSITE" id="PS51762"/>
    </source>
</evidence>
<keyword evidence="8" id="KW-1185">Reference proteome</keyword>
<dbReference type="PROSITE" id="PS51762">
    <property type="entry name" value="GH16_2"/>
    <property type="match status" value="1"/>
</dbReference>
<accession>Q7UUR7</accession>
<comment type="similarity">
    <text evidence="1">Belongs to the glycosyl hydrolase 16 family.</text>
</comment>
<dbReference type="EnsemblBacteria" id="CAD73010">
    <property type="protein sequence ID" value="CAD73010"/>
    <property type="gene ID" value="RB3123"/>
</dbReference>
<dbReference type="GO" id="GO:0005576">
    <property type="term" value="C:extracellular region"/>
    <property type="evidence" value="ECO:0000318"/>
    <property type="project" value="GO_Central"/>
</dbReference>
<feature type="chain" id="PRO_5004294298" evidence="5">
    <location>
        <begin position="21"/>
        <end position="432"/>
    </location>
</feature>
<dbReference type="EC" id="3.2.1.-" evidence="7"/>
<gene>
    <name evidence="7" type="ordered locus">RB3123</name>
</gene>
<dbReference type="PANTHER" id="PTHR10963:SF55">
    <property type="entry name" value="GLYCOSIDE HYDROLASE FAMILY 16 PROTEIN"/>
    <property type="match status" value="1"/>
</dbReference>
<dbReference type="RefSeq" id="WP_011119196.1">
    <property type="nucleotide sequence ID" value="NC_005027.1"/>
</dbReference>
<sequence>MIKHLCTVLCFVLAQGNPLAAQEHPFSDPTNDGEWVLNTSVSDEFDGSVLNLDKWDNLGLNGNYYGEWKGRAPSQYDSANVFVGGGHLTLTSRWDPDFQFSKTAGSNGFKYGQPAPVTTACVVSKARFKYGYMEMRCKAADGPISSSFWTTGHGGEIDVFEHFGEKPNDAFSSKRFHTSFHDWRKGSLTFGKRIWTNDHQLDFRVADDFHIYGLHWAEDFVKIYVDGILVNCVTKDEMGDNWVATDEQKVWIDSETFDWEVRPEFLKASDFGDGQQFVIDYCRIWQSSKALRWVLRPNLISNPGFEEGLIGWQGSAVAGEDVRSGRGSAVMESSGTIHQTVPVKPNTTYILSGWVSSPKTNGKDLWYNAYLGVRSYGGEETKARFFFPYFHQKSLQFRTGPEASKAIIFFTNNPQDQKAFIDDISLVEAEQP</sequence>
<dbReference type="GO" id="GO:0005975">
    <property type="term" value="P:carbohydrate metabolic process"/>
    <property type="evidence" value="ECO:0007669"/>
    <property type="project" value="InterPro"/>
</dbReference>
<dbReference type="AlphaFoldDB" id="Q7UUR7"/>
<name>Q7UUR7_RHOBA</name>
<dbReference type="InterPro" id="IPR016287">
    <property type="entry name" value="Beta_agarase"/>
</dbReference>
<organism evidence="7 8">
    <name type="scientific">Rhodopirellula baltica (strain DSM 10527 / NCIMB 13988 / SH1)</name>
    <dbReference type="NCBI Taxonomy" id="243090"/>
    <lineage>
        <taxon>Bacteria</taxon>
        <taxon>Pseudomonadati</taxon>
        <taxon>Planctomycetota</taxon>
        <taxon>Planctomycetia</taxon>
        <taxon>Pirellulales</taxon>
        <taxon>Pirellulaceae</taxon>
        <taxon>Rhodopirellula</taxon>
    </lineage>
</organism>
<dbReference type="Pfam" id="PF00722">
    <property type="entry name" value="Glyco_hydro_16"/>
    <property type="match status" value="1"/>
</dbReference>
<feature type="signal peptide" evidence="5">
    <location>
        <begin position="1"/>
        <end position="20"/>
    </location>
</feature>
<dbReference type="CAZy" id="GH16">
    <property type="family name" value="Glycoside Hydrolase Family 16"/>
</dbReference>
<protein>
    <submittedName>
        <fullName evidence="7">Probable glycosyl hydrolases-putative kappa-carrageenase</fullName>
        <ecNumber evidence="7">3.2.1.-</ecNumber>
    </submittedName>
</protein>
<reference evidence="7 8" key="1">
    <citation type="journal article" date="2003" name="Proc. Natl. Acad. Sci. U.S.A.">
        <title>Complete genome sequence of the marine planctomycete Pirellula sp. strain 1.</title>
        <authorList>
            <person name="Gloeckner F.O."/>
            <person name="Kube M."/>
            <person name="Bauer M."/>
            <person name="Teeling H."/>
            <person name="Lombardot T."/>
            <person name="Ludwig W."/>
            <person name="Gade D."/>
            <person name="Beck A."/>
            <person name="Borzym K."/>
            <person name="Heitmann K."/>
            <person name="Rabus R."/>
            <person name="Schlesner H."/>
            <person name="Amann R."/>
            <person name="Reinhardt R."/>
        </authorList>
    </citation>
    <scope>NUCLEOTIDE SEQUENCE [LARGE SCALE GENOMIC DNA]</scope>
    <source>
        <strain evidence="8">DSM 10527 / NCIMB 13988 / SH1</strain>
    </source>
</reference>
<dbReference type="CAZy" id="CBM16">
    <property type="family name" value="Carbohydrate-Binding Module Family 16"/>
</dbReference>
<dbReference type="STRING" id="243090.RB3123"/>
<dbReference type="OrthoDB" id="9809583at2"/>
<proteinExistence type="inferred from homology"/>
<keyword evidence="3 7" id="KW-0378">Hydrolase</keyword>
<evidence type="ECO:0000313" key="8">
    <source>
        <dbReference type="Proteomes" id="UP000001025"/>
    </source>
</evidence>
<dbReference type="Gene3D" id="2.60.120.260">
    <property type="entry name" value="Galactose-binding domain-like"/>
    <property type="match status" value="1"/>
</dbReference>
<dbReference type="Proteomes" id="UP000001025">
    <property type="component" value="Chromosome"/>
</dbReference>
<keyword evidence="4 7" id="KW-0326">Glycosidase</keyword>
<evidence type="ECO:0000313" key="7">
    <source>
        <dbReference type="EMBL" id="CAD73010.1"/>
    </source>
</evidence>
<dbReference type="InterPro" id="IPR050546">
    <property type="entry name" value="Glycosyl_Hydrlase_16"/>
</dbReference>
<dbReference type="SUPFAM" id="SSF49899">
    <property type="entry name" value="Concanavalin A-like lectins/glucanases"/>
    <property type="match status" value="1"/>
</dbReference>
<keyword evidence="2 5" id="KW-0732">Signal</keyword>
<dbReference type="HOGENOM" id="CLU_634421_0_0_0"/>
<evidence type="ECO:0000256" key="4">
    <source>
        <dbReference type="ARBA" id="ARBA00023295"/>
    </source>
</evidence>